<dbReference type="PRINTS" id="PR00063">
    <property type="entry name" value="RIBOSOMALL27"/>
</dbReference>
<organism evidence="7 8">
    <name type="scientific">Candidatus Abawacabacteria bacterium RBG_16_42_10</name>
    <dbReference type="NCBI Taxonomy" id="1817814"/>
    <lineage>
        <taxon>Bacteria</taxon>
        <taxon>Candidatus Abawacaibacteriota</taxon>
    </lineage>
</organism>
<dbReference type="EMBL" id="MEWR01000028">
    <property type="protein sequence ID" value="OGC81332.1"/>
    <property type="molecule type" value="Genomic_DNA"/>
</dbReference>
<dbReference type="GO" id="GO:0003735">
    <property type="term" value="F:structural constituent of ribosome"/>
    <property type="evidence" value="ECO:0007669"/>
    <property type="project" value="InterPro"/>
</dbReference>
<comment type="caution">
    <text evidence="7">The sequence shown here is derived from an EMBL/GenBank/DDBJ whole genome shotgun (WGS) entry which is preliminary data.</text>
</comment>
<dbReference type="GO" id="GO:0005840">
    <property type="term" value="C:ribosome"/>
    <property type="evidence" value="ECO:0007669"/>
    <property type="project" value="UniProtKB-KW"/>
</dbReference>
<proteinExistence type="inferred from homology"/>
<name>A0A1F4XI22_9BACT</name>
<evidence type="ECO:0000256" key="4">
    <source>
        <dbReference type="ARBA" id="ARBA00035175"/>
    </source>
</evidence>
<evidence type="ECO:0000313" key="8">
    <source>
        <dbReference type="Proteomes" id="UP000177614"/>
    </source>
</evidence>
<dbReference type="STRING" id="1817814.A2V81_00790"/>
<evidence type="ECO:0000256" key="6">
    <source>
        <dbReference type="SAM" id="MobiDB-lite"/>
    </source>
</evidence>
<dbReference type="HAMAP" id="MF_00539">
    <property type="entry name" value="Ribosomal_bL27"/>
    <property type="match status" value="1"/>
</dbReference>
<evidence type="ECO:0000313" key="7">
    <source>
        <dbReference type="EMBL" id="OGC81332.1"/>
    </source>
</evidence>
<dbReference type="Pfam" id="PF01016">
    <property type="entry name" value="Ribosomal_L27"/>
    <property type="match status" value="1"/>
</dbReference>
<keyword evidence="2 5" id="KW-0689">Ribosomal protein</keyword>
<keyword evidence="3 5" id="KW-0687">Ribonucleoprotein</keyword>
<feature type="region of interest" description="Disordered" evidence="6">
    <location>
        <begin position="1"/>
        <end position="22"/>
    </location>
</feature>
<dbReference type="GO" id="GO:0006412">
    <property type="term" value="P:translation"/>
    <property type="evidence" value="ECO:0007669"/>
    <property type="project" value="UniProtKB-UniRule"/>
</dbReference>
<sequence>MATKKAGGTTENGRDSNSKRRGVKLFAGQVTRAGGIIIRQKGSKYFPGQNVGVGSDFTIFALKDGVVSFQEKKRRRFDGSVRKQTFVHVTA</sequence>
<evidence type="ECO:0000256" key="3">
    <source>
        <dbReference type="ARBA" id="ARBA00023274"/>
    </source>
</evidence>
<reference evidence="7 8" key="1">
    <citation type="journal article" date="2016" name="Nat. Commun.">
        <title>Thousands of microbial genomes shed light on interconnected biogeochemical processes in an aquifer system.</title>
        <authorList>
            <person name="Anantharaman K."/>
            <person name="Brown C.T."/>
            <person name="Hug L.A."/>
            <person name="Sharon I."/>
            <person name="Castelle C.J."/>
            <person name="Probst A.J."/>
            <person name="Thomas B.C."/>
            <person name="Singh A."/>
            <person name="Wilkins M.J."/>
            <person name="Karaoz U."/>
            <person name="Brodie E.L."/>
            <person name="Williams K.H."/>
            <person name="Hubbard S.S."/>
            <person name="Banfield J.F."/>
        </authorList>
    </citation>
    <scope>NUCLEOTIDE SEQUENCE [LARGE SCALE GENOMIC DNA]</scope>
</reference>
<dbReference type="PANTHER" id="PTHR15893:SF0">
    <property type="entry name" value="LARGE RIBOSOMAL SUBUNIT PROTEIN BL27M"/>
    <property type="match status" value="1"/>
</dbReference>
<dbReference type="GO" id="GO:1990904">
    <property type="term" value="C:ribonucleoprotein complex"/>
    <property type="evidence" value="ECO:0007669"/>
    <property type="project" value="UniProtKB-KW"/>
</dbReference>
<dbReference type="FunFam" id="2.40.50.100:FF:000060">
    <property type="entry name" value="Apicoplast ribosomal protein L27"/>
    <property type="match status" value="1"/>
</dbReference>
<dbReference type="Gene3D" id="2.40.50.100">
    <property type="match status" value="1"/>
</dbReference>
<accession>A0A1F4XI22</accession>
<dbReference type="AlphaFoldDB" id="A0A1F4XI22"/>
<protein>
    <recommendedName>
        <fullName evidence="4 5">Large ribosomal subunit protein bL27</fullName>
    </recommendedName>
</protein>
<dbReference type="InterPro" id="IPR001684">
    <property type="entry name" value="Ribosomal_bL27"/>
</dbReference>
<dbReference type="SUPFAM" id="SSF110324">
    <property type="entry name" value="Ribosomal L27 protein-like"/>
    <property type="match status" value="1"/>
</dbReference>
<gene>
    <name evidence="5" type="primary">rpmA</name>
    <name evidence="7" type="ORF">A2V81_00790</name>
</gene>
<dbReference type="PANTHER" id="PTHR15893">
    <property type="entry name" value="RIBOSOMAL PROTEIN L27"/>
    <property type="match status" value="1"/>
</dbReference>
<dbReference type="Proteomes" id="UP000177614">
    <property type="component" value="Unassembled WGS sequence"/>
</dbReference>
<dbReference type="NCBIfam" id="TIGR00062">
    <property type="entry name" value="L27"/>
    <property type="match status" value="1"/>
</dbReference>
<evidence type="ECO:0000256" key="1">
    <source>
        <dbReference type="ARBA" id="ARBA00010797"/>
    </source>
</evidence>
<evidence type="ECO:0000256" key="5">
    <source>
        <dbReference type="HAMAP-Rule" id="MF_00539"/>
    </source>
</evidence>
<evidence type="ECO:0000256" key="2">
    <source>
        <dbReference type="ARBA" id="ARBA00022980"/>
    </source>
</evidence>
<comment type="similarity">
    <text evidence="1 5">Belongs to the bacterial ribosomal protein bL27 family.</text>
</comment>